<dbReference type="SMART" id="SM00320">
    <property type="entry name" value="WD40"/>
    <property type="match status" value="11"/>
</dbReference>
<feature type="repeat" description="WD" evidence="4">
    <location>
        <begin position="187"/>
        <end position="228"/>
    </location>
</feature>
<dbReference type="InParanoid" id="A0A482X7E4"/>
<comment type="similarity">
    <text evidence="3">Belongs to the WD repeat WDR3/UTP12 family.</text>
</comment>
<dbReference type="Proteomes" id="UP000291343">
    <property type="component" value="Unassembled WGS sequence"/>
</dbReference>
<gene>
    <name evidence="7" type="ORF">LSTR_LSTR000316</name>
</gene>
<dbReference type="InterPro" id="IPR036322">
    <property type="entry name" value="WD40_repeat_dom_sf"/>
</dbReference>
<dbReference type="InterPro" id="IPR019775">
    <property type="entry name" value="WD40_repeat_CS"/>
</dbReference>
<feature type="repeat" description="WD" evidence="4">
    <location>
        <begin position="145"/>
        <end position="186"/>
    </location>
</feature>
<dbReference type="PANTHER" id="PTHR19853">
    <property type="entry name" value="WD REPEAT CONTAINING PROTEIN 3 WDR3"/>
    <property type="match status" value="1"/>
</dbReference>
<dbReference type="Pfam" id="PF25172">
    <property type="entry name" value="Beta-prop_WDR3_2nd"/>
    <property type="match status" value="1"/>
</dbReference>
<dbReference type="PANTHER" id="PTHR19853:SF0">
    <property type="entry name" value="WD REPEAT-CONTAINING PROTEIN 3"/>
    <property type="match status" value="1"/>
</dbReference>
<feature type="domain" description="Small-subunit processome Utp12" evidence="6">
    <location>
        <begin position="784"/>
        <end position="885"/>
    </location>
</feature>
<dbReference type="GO" id="GO:0034388">
    <property type="term" value="C:Pwp2p-containing subcomplex of 90S preribosome"/>
    <property type="evidence" value="ECO:0007669"/>
    <property type="project" value="TreeGrafter"/>
</dbReference>
<keyword evidence="1 4" id="KW-0853">WD repeat</keyword>
<evidence type="ECO:0000313" key="7">
    <source>
        <dbReference type="EMBL" id="RZF41602.1"/>
    </source>
</evidence>
<accession>A0A482X7E4</accession>
<dbReference type="GO" id="GO:0030515">
    <property type="term" value="F:snoRNA binding"/>
    <property type="evidence" value="ECO:0007669"/>
    <property type="project" value="TreeGrafter"/>
</dbReference>
<feature type="repeat" description="WD" evidence="4">
    <location>
        <begin position="615"/>
        <end position="656"/>
    </location>
</feature>
<dbReference type="FunFam" id="2.130.10.10:FF:000755">
    <property type="entry name" value="WD repeat-containing protein 3"/>
    <property type="match status" value="1"/>
</dbReference>
<dbReference type="FunCoup" id="A0A482X7E4">
    <property type="interactions" value="2280"/>
</dbReference>
<evidence type="ECO:0000256" key="2">
    <source>
        <dbReference type="ARBA" id="ARBA00022737"/>
    </source>
</evidence>
<feature type="repeat" description="WD" evidence="4">
    <location>
        <begin position="573"/>
        <end position="614"/>
    </location>
</feature>
<sequence>MGLTKQYLRYIPSGKCNIINSQDCNLVFVPLKGIEGRFVAAGASEDVIVWDLRLGEKAVVFPGDKHEVSKLAASPDKQSLAVGYTDGSVKTFNLENCENISIFSGHKTGITCLRYDMMGHRLASGAKDTDIVIWDIVADTGLKRLSGHKGLITSVEFHQDQDVLVSSSKDSFIKLWDIISGHCFKTIAGHITEVWGLTLMRESNYIVAGSSDMELRVWEMSDEHSAKQEDKTHTMLGENEFEDIPSPLHCYKAGSVLRSTRGRVLFMTCDNTGSVLAVHGPNDSVELFQFLPDAQARIKMKKRLRKEKNKASKSGEAVEETQVDYSNEKPMLADVVRRLQLIKAGGKIKSVDVVAGRGQELRVAVSLRNNSIELYSIQMQPKSADEPECLRRIVAQGHRSEVRCVAFSSDNLALVSGSAETLKMWNRPSLACLRTVETGYALSVSFVPGDRHALVGTKQGNLQIIDIASGDLLEDIPAHTSELWSITLLPDQTGVATGGGDSTVKFWKLELVPDVTNESKAKVLSLLHTRTLKVDEPVLCVRISPNSKLIAVALLDCTVKIFFLDTFKFFLSLYGHKLPVLCMDISYDSTLIATGSSDRNVKIWGLDFGDCHKSIFAHDDSVTGLAFIPRTHYFFTCGKDGCVKQWDADNFEKILTIKSHHGEAYGLAVSSNGNFVASCGQDRVIRMYEKTDEPLVLEDEREVEREEEENATLATGQETAVPGHADLNLASRKTVTAEKSAELLIECLQVGGEYRMELKKAQQAGKPAPAAPAIMAAFGASTPNEYLLQVLLRIRTSELEEVLIFLPFTSVCELLPLLGPLLQTPQADVVSRILVFLTRIHHKSIVSNQSLLKVIQKLHAVSTANISKMKDTIGVNLHGLMFLQREIEMKEGVQFFWDATQKRKEKQRKKRLREKAAWRAVLTL</sequence>
<dbReference type="InterPro" id="IPR001680">
    <property type="entry name" value="WD40_rpt"/>
</dbReference>
<dbReference type="PROSITE" id="PS50082">
    <property type="entry name" value="WD_REPEATS_2"/>
    <property type="match status" value="8"/>
</dbReference>
<evidence type="ECO:0000256" key="4">
    <source>
        <dbReference type="PROSITE-ProRule" id="PRU00221"/>
    </source>
</evidence>
<dbReference type="InterPro" id="IPR015943">
    <property type="entry name" value="WD40/YVTN_repeat-like_dom_sf"/>
</dbReference>
<comment type="caution">
    <text evidence="7">The sequence shown here is derived from an EMBL/GenBank/DDBJ whole genome shotgun (WGS) entry which is preliminary data.</text>
</comment>
<keyword evidence="2" id="KW-0677">Repeat</keyword>
<dbReference type="Gene3D" id="2.130.10.10">
    <property type="entry name" value="YVTN repeat-like/Quinoprotein amine dehydrogenase"/>
    <property type="match status" value="3"/>
</dbReference>
<evidence type="ECO:0000256" key="5">
    <source>
        <dbReference type="SAM" id="MobiDB-lite"/>
    </source>
</evidence>
<keyword evidence="8" id="KW-1185">Reference proteome</keyword>
<feature type="repeat" description="WD" evidence="4">
    <location>
        <begin position="657"/>
        <end position="689"/>
    </location>
</feature>
<reference evidence="7 8" key="1">
    <citation type="journal article" date="2017" name="Gigascience">
        <title>Genome sequence of the small brown planthopper, Laodelphax striatellus.</title>
        <authorList>
            <person name="Zhu J."/>
            <person name="Jiang F."/>
            <person name="Wang X."/>
            <person name="Yang P."/>
            <person name="Bao Y."/>
            <person name="Zhao W."/>
            <person name="Wang W."/>
            <person name="Lu H."/>
            <person name="Wang Q."/>
            <person name="Cui N."/>
            <person name="Li J."/>
            <person name="Chen X."/>
            <person name="Luo L."/>
            <person name="Yu J."/>
            <person name="Kang L."/>
            <person name="Cui F."/>
        </authorList>
    </citation>
    <scope>NUCLEOTIDE SEQUENCE [LARGE SCALE GENOMIC DNA]</scope>
    <source>
        <strain evidence="7">Lst14</strain>
    </source>
</reference>
<dbReference type="InterPro" id="IPR007148">
    <property type="entry name" value="SSU_processome_Utp12"/>
</dbReference>
<organism evidence="7 8">
    <name type="scientific">Laodelphax striatellus</name>
    <name type="common">Small brown planthopper</name>
    <name type="synonym">Delphax striatella</name>
    <dbReference type="NCBI Taxonomy" id="195883"/>
    <lineage>
        <taxon>Eukaryota</taxon>
        <taxon>Metazoa</taxon>
        <taxon>Ecdysozoa</taxon>
        <taxon>Arthropoda</taxon>
        <taxon>Hexapoda</taxon>
        <taxon>Insecta</taxon>
        <taxon>Pterygota</taxon>
        <taxon>Neoptera</taxon>
        <taxon>Paraneoptera</taxon>
        <taxon>Hemiptera</taxon>
        <taxon>Auchenorrhyncha</taxon>
        <taxon>Fulgoroidea</taxon>
        <taxon>Delphacidae</taxon>
        <taxon>Criomorphinae</taxon>
        <taxon>Laodelphax</taxon>
    </lineage>
</organism>
<feature type="region of interest" description="Disordered" evidence="5">
    <location>
        <begin position="303"/>
        <end position="322"/>
    </location>
</feature>
<feature type="repeat" description="WD" evidence="4">
    <location>
        <begin position="476"/>
        <end position="510"/>
    </location>
</feature>
<protein>
    <recommendedName>
        <fullName evidence="6">Small-subunit processome Utp12 domain-containing protein</fullName>
    </recommendedName>
</protein>
<dbReference type="Pfam" id="PF25173">
    <property type="entry name" value="Beta-prop_WDR3_1st"/>
    <property type="match status" value="1"/>
</dbReference>
<dbReference type="SMR" id="A0A482X7E4"/>
<dbReference type="InterPro" id="IPR051570">
    <property type="entry name" value="TBC1_cilium_biogenesis"/>
</dbReference>
<evidence type="ECO:0000313" key="8">
    <source>
        <dbReference type="Proteomes" id="UP000291343"/>
    </source>
</evidence>
<dbReference type="GO" id="GO:0030490">
    <property type="term" value="P:maturation of SSU-rRNA"/>
    <property type="evidence" value="ECO:0007669"/>
    <property type="project" value="TreeGrafter"/>
</dbReference>
<dbReference type="AlphaFoldDB" id="A0A482X7E4"/>
<dbReference type="STRING" id="195883.A0A482X7E4"/>
<dbReference type="OrthoDB" id="407922at2759"/>
<dbReference type="PROSITE" id="PS00678">
    <property type="entry name" value="WD_REPEATS_1"/>
    <property type="match status" value="3"/>
</dbReference>
<feature type="repeat" description="WD" evidence="4">
    <location>
        <begin position="395"/>
        <end position="435"/>
    </location>
</feature>
<feature type="repeat" description="WD" evidence="4">
    <location>
        <begin position="103"/>
        <end position="136"/>
    </location>
</feature>
<dbReference type="SUPFAM" id="SSF50978">
    <property type="entry name" value="WD40 repeat-like"/>
    <property type="match status" value="2"/>
</dbReference>
<dbReference type="GO" id="GO:0032040">
    <property type="term" value="C:small-subunit processome"/>
    <property type="evidence" value="ECO:0007669"/>
    <property type="project" value="TreeGrafter"/>
</dbReference>
<dbReference type="InterPro" id="IPR020472">
    <property type="entry name" value="WD40_PAC1"/>
</dbReference>
<name>A0A482X7E4_LAOST</name>
<dbReference type="CDD" id="cd00200">
    <property type="entry name" value="WD40"/>
    <property type="match status" value="2"/>
</dbReference>
<evidence type="ECO:0000256" key="1">
    <source>
        <dbReference type="ARBA" id="ARBA00022574"/>
    </source>
</evidence>
<dbReference type="Pfam" id="PF04003">
    <property type="entry name" value="Utp12"/>
    <property type="match status" value="1"/>
</dbReference>
<proteinExistence type="inferred from homology"/>
<evidence type="ECO:0000259" key="6">
    <source>
        <dbReference type="Pfam" id="PF04003"/>
    </source>
</evidence>
<dbReference type="PROSITE" id="PS50294">
    <property type="entry name" value="WD_REPEATS_REGION"/>
    <property type="match status" value="6"/>
</dbReference>
<dbReference type="EMBL" id="QKKF02016774">
    <property type="protein sequence ID" value="RZF41602.1"/>
    <property type="molecule type" value="Genomic_DNA"/>
</dbReference>
<dbReference type="PRINTS" id="PR00320">
    <property type="entry name" value="GPROTEINBRPT"/>
</dbReference>
<evidence type="ECO:0000256" key="3">
    <source>
        <dbReference type="ARBA" id="ARBA00038229"/>
    </source>
</evidence>